<dbReference type="AlphaFoldDB" id="A0A4T0T9D5"/>
<gene>
    <name evidence="1" type="ORF">E3Q01_04320</name>
</gene>
<proteinExistence type="predicted"/>
<protein>
    <submittedName>
        <fullName evidence="1">Uncharacterized protein</fullName>
    </submittedName>
</protein>
<dbReference type="EMBL" id="SPRX01000095">
    <property type="protein sequence ID" value="TIC61516.1"/>
    <property type="molecule type" value="Genomic_DNA"/>
</dbReference>
<comment type="caution">
    <text evidence="1">The sequence shown here is derived from an EMBL/GenBank/DDBJ whole genome shotgun (WGS) entry which is preliminary data.</text>
</comment>
<name>A0A4T0T9D5_9BASI</name>
<accession>A0A4T0T9D5</accession>
<sequence>MHIFHRYIKTLKISEIVQSVSRSMLVGFVSAAKHEGKENCQGSDICYTYEHDSSDYIISDVTEPFKLKIDFNGIFTELDEEKYSKLVKQSHLDGASDEDNIQYSNLSKIEERGLNKRLGLDACCNGLVDDAPRRSGDISDDVSTSEKRQMPTYEQYLQAL</sequence>
<reference evidence="1 2" key="1">
    <citation type="submission" date="2019-03" db="EMBL/GenBank/DDBJ databases">
        <title>Sequencing 25 genomes of Wallemia mellicola.</title>
        <authorList>
            <person name="Gostincar C."/>
        </authorList>
    </citation>
    <scope>NUCLEOTIDE SEQUENCE [LARGE SCALE GENOMIC DNA]</scope>
    <source>
        <strain evidence="1 2">EXF-757</strain>
    </source>
</reference>
<evidence type="ECO:0000313" key="1">
    <source>
        <dbReference type="EMBL" id="TIC61516.1"/>
    </source>
</evidence>
<evidence type="ECO:0000313" key="2">
    <source>
        <dbReference type="Proteomes" id="UP000310708"/>
    </source>
</evidence>
<organism evidence="1 2">
    <name type="scientific">Wallemia mellicola</name>
    <dbReference type="NCBI Taxonomy" id="1708541"/>
    <lineage>
        <taxon>Eukaryota</taxon>
        <taxon>Fungi</taxon>
        <taxon>Dikarya</taxon>
        <taxon>Basidiomycota</taxon>
        <taxon>Wallemiomycotina</taxon>
        <taxon>Wallemiomycetes</taxon>
        <taxon>Wallemiales</taxon>
        <taxon>Wallemiaceae</taxon>
        <taxon>Wallemia</taxon>
    </lineage>
</organism>
<dbReference type="Proteomes" id="UP000310708">
    <property type="component" value="Unassembled WGS sequence"/>
</dbReference>